<accession>A0A1G9E618</accession>
<feature type="transmembrane region" description="Helical" evidence="4">
    <location>
        <begin position="292"/>
        <end position="311"/>
    </location>
</feature>
<keyword evidence="7" id="KW-1185">Reference proteome</keyword>
<comment type="similarity">
    <text evidence="1">Belongs to the glycosyltransferase 2 family.</text>
</comment>
<feature type="transmembrane region" description="Helical" evidence="4">
    <location>
        <begin position="267"/>
        <end position="286"/>
    </location>
</feature>
<keyword evidence="4" id="KW-0812">Transmembrane</keyword>
<evidence type="ECO:0000256" key="2">
    <source>
        <dbReference type="ARBA" id="ARBA00022676"/>
    </source>
</evidence>
<reference evidence="7" key="1">
    <citation type="submission" date="2016-10" db="EMBL/GenBank/DDBJ databases">
        <authorList>
            <person name="Varghese N."/>
            <person name="Submissions S."/>
        </authorList>
    </citation>
    <scope>NUCLEOTIDE SEQUENCE [LARGE SCALE GENOMIC DNA]</scope>
    <source>
        <strain evidence="7">CGMCC 1.10789</strain>
    </source>
</reference>
<evidence type="ECO:0000259" key="5">
    <source>
        <dbReference type="Pfam" id="PF00535"/>
    </source>
</evidence>
<dbReference type="GO" id="GO:0016757">
    <property type="term" value="F:glycosyltransferase activity"/>
    <property type="evidence" value="ECO:0007669"/>
    <property type="project" value="UniProtKB-KW"/>
</dbReference>
<name>A0A1G9E618_9RHOB</name>
<feature type="domain" description="Glycosyltransferase 2-like" evidence="5">
    <location>
        <begin position="29"/>
        <end position="190"/>
    </location>
</feature>
<feature type="transmembrane region" description="Helical" evidence="4">
    <location>
        <begin position="318"/>
        <end position="341"/>
    </location>
</feature>
<keyword evidence="3" id="KW-0808">Transferase</keyword>
<dbReference type="Proteomes" id="UP000199328">
    <property type="component" value="Unassembled WGS sequence"/>
</dbReference>
<protein>
    <submittedName>
        <fullName evidence="6">Succinoglycan biosynthesis protein ExoA</fullName>
    </submittedName>
</protein>
<evidence type="ECO:0000256" key="1">
    <source>
        <dbReference type="ARBA" id="ARBA00006739"/>
    </source>
</evidence>
<evidence type="ECO:0000256" key="3">
    <source>
        <dbReference type="ARBA" id="ARBA00022679"/>
    </source>
</evidence>
<dbReference type="InterPro" id="IPR029044">
    <property type="entry name" value="Nucleotide-diphossugar_trans"/>
</dbReference>
<evidence type="ECO:0000313" key="7">
    <source>
        <dbReference type="Proteomes" id="UP000199328"/>
    </source>
</evidence>
<dbReference type="OrthoDB" id="8416156at2"/>
<dbReference type="Gene3D" id="3.90.550.10">
    <property type="entry name" value="Spore Coat Polysaccharide Biosynthesis Protein SpsA, Chain A"/>
    <property type="match status" value="1"/>
</dbReference>
<dbReference type="PANTHER" id="PTHR43179">
    <property type="entry name" value="RHAMNOSYLTRANSFERASE WBBL"/>
    <property type="match status" value="1"/>
</dbReference>
<dbReference type="AlphaFoldDB" id="A0A1G9E618"/>
<dbReference type="STRING" id="990712.SAMN05216257_104165"/>
<dbReference type="Pfam" id="PF00535">
    <property type="entry name" value="Glycos_transf_2"/>
    <property type="match status" value="1"/>
</dbReference>
<sequence length="365" mass="38687">MSSCRGQHETWSGDARGAAAPCRAPEAVVVIPTLDEEQHISAVLDGIRADDAAVPVLVVDGGSRDATPAIVRRRMGWDSNLYLLRNPRRLQAAGVNLGALVARDMGARILLRLDAHARYPKGFIPGVLAALRQSGADSVVVPLIAAGAPGWQAAAAALQRSWLGHGGAAHRRGGRRGWVEHGHHAAFRLETFLRLGGYDADLPACEDVEFDMRLCACAGRIWMEDRWPVSYRPRSSPGALWRQMRRNGHWRLTVARARGQPLRARQLLPLAATGGAAASLLAGLFVHPALALPAAGYLGLVLALSLAAAGIGHARRVFLLAVLSHTAYAVGMLGAAMAAAASRSARTVHHAGSGRRGLMARGRVA</sequence>
<evidence type="ECO:0000256" key="4">
    <source>
        <dbReference type="SAM" id="Phobius"/>
    </source>
</evidence>
<dbReference type="EMBL" id="FNFV01000004">
    <property type="protein sequence ID" value="SDK71507.1"/>
    <property type="molecule type" value="Genomic_DNA"/>
</dbReference>
<keyword evidence="2" id="KW-0328">Glycosyltransferase</keyword>
<proteinExistence type="inferred from homology"/>
<dbReference type="SUPFAM" id="SSF53448">
    <property type="entry name" value="Nucleotide-diphospho-sugar transferases"/>
    <property type="match status" value="1"/>
</dbReference>
<gene>
    <name evidence="6" type="ORF">SAMN05216257_104165</name>
</gene>
<evidence type="ECO:0000313" key="6">
    <source>
        <dbReference type="EMBL" id="SDK71507.1"/>
    </source>
</evidence>
<organism evidence="6 7">
    <name type="scientific">Meinhardsimonia xiamenensis</name>
    <dbReference type="NCBI Taxonomy" id="990712"/>
    <lineage>
        <taxon>Bacteria</taxon>
        <taxon>Pseudomonadati</taxon>
        <taxon>Pseudomonadota</taxon>
        <taxon>Alphaproteobacteria</taxon>
        <taxon>Rhodobacterales</taxon>
        <taxon>Paracoccaceae</taxon>
        <taxon>Meinhardsimonia</taxon>
    </lineage>
</organism>
<dbReference type="InterPro" id="IPR001173">
    <property type="entry name" value="Glyco_trans_2-like"/>
</dbReference>
<keyword evidence="4" id="KW-1133">Transmembrane helix</keyword>
<dbReference type="RefSeq" id="WP_092500384.1">
    <property type="nucleotide sequence ID" value="NZ_FNFV01000004.1"/>
</dbReference>
<dbReference type="PANTHER" id="PTHR43179:SF12">
    <property type="entry name" value="GALACTOFURANOSYLTRANSFERASE GLFT2"/>
    <property type="match status" value="1"/>
</dbReference>
<keyword evidence="4" id="KW-0472">Membrane</keyword>